<dbReference type="AlphaFoldDB" id="A0A7Z7KG64"/>
<dbReference type="RefSeq" id="WP_010080493.1">
    <property type="nucleotide sequence ID" value="NC_012803.1"/>
</dbReference>
<dbReference type="GeneID" id="93345500"/>
<gene>
    <name evidence="2" type="ORF">NCTC2665_00275</name>
</gene>
<keyword evidence="1" id="KW-1133">Transmembrane helix</keyword>
<reference evidence="2 3" key="1">
    <citation type="submission" date="2018-06" db="EMBL/GenBank/DDBJ databases">
        <authorList>
            <consortium name="Pathogen Informatics"/>
            <person name="Doyle S."/>
        </authorList>
    </citation>
    <scope>NUCLEOTIDE SEQUENCE [LARGE SCALE GENOMIC DNA]</scope>
    <source>
        <strain evidence="2 3">NCTC2665</strain>
    </source>
</reference>
<feature type="transmembrane region" description="Helical" evidence="1">
    <location>
        <begin position="33"/>
        <end position="62"/>
    </location>
</feature>
<sequence length="173" mass="18549">MTFACGVAIAGLHVVNRRFIAPMYDVVLNLAAFLAAVASSVLLGHVLPAVFAALAVLAWLILAVRTVRARRAGHKLEVTAGRLVAVDTRPSKADGRIGLRFLFRAVHPLTAADVAAIRLQEDEASEHRFVTCQEARKLLRPAIARRVDAAWDAAHCVYLEDGRPAAGVDQPAG</sequence>
<keyword evidence="1" id="KW-0472">Membrane</keyword>
<proteinExistence type="predicted"/>
<dbReference type="EMBL" id="LS483396">
    <property type="protein sequence ID" value="SQG47515.1"/>
    <property type="molecule type" value="Genomic_DNA"/>
</dbReference>
<dbReference type="Proteomes" id="UP000248985">
    <property type="component" value="Chromosome 1"/>
</dbReference>
<protein>
    <submittedName>
        <fullName evidence="2">Uncharacterized protein</fullName>
    </submittedName>
</protein>
<evidence type="ECO:0000313" key="2">
    <source>
        <dbReference type="EMBL" id="SQG47515.1"/>
    </source>
</evidence>
<keyword evidence="1" id="KW-0812">Transmembrane</keyword>
<evidence type="ECO:0000256" key="1">
    <source>
        <dbReference type="SAM" id="Phobius"/>
    </source>
</evidence>
<organism evidence="2 3">
    <name type="scientific">Micrococcus luteus (strain ATCC 4698 / DSM 20030 / JCM 1464 / CCM 169 / CCUG 5858 / IAM 1056 / NBRC 3333 / NCIMB 9278 / NCTC 2665 / VKM Ac-2230)</name>
    <name type="common">Micrococcus lysodeikticus</name>
    <dbReference type="NCBI Taxonomy" id="465515"/>
    <lineage>
        <taxon>Bacteria</taxon>
        <taxon>Bacillati</taxon>
        <taxon>Actinomycetota</taxon>
        <taxon>Actinomycetes</taxon>
        <taxon>Micrococcales</taxon>
        <taxon>Micrococcaceae</taxon>
        <taxon>Micrococcus</taxon>
    </lineage>
</organism>
<evidence type="ECO:0000313" key="3">
    <source>
        <dbReference type="Proteomes" id="UP000248985"/>
    </source>
</evidence>
<accession>A0A7Z7KG64</accession>
<name>A0A7Z7KG64_MICLC</name>